<dbReference type="FunFam" id="1.10.10.10:FF:000001">
    <property type="entry name" value="LysR family transcriptional regulator"/>
    <property type="match status" value="1"/>
</dbReference>
<proteinExistence type="inferred from homology"/>
<dbReference type="PANTHER" id="PTHR30537:SF5">
    <property type="entry name" value="HTH-TYPE TRANSCRIPTIONAL ACTIVATOR TTDR-RELATED"/>
    <property type="match status" value="1"/>
</dbReference>
<keyword evidence="4" id="KW-0804">Transcription</keyword>
<organism evidence="6 7">
    <name type="scientific">Methyloversatilis universalis (strain ATCC BAA-1314 / DSM 25237 / JCM 13912 / CCUG 52030 / FAM5)</name>
    <dbReference type="NCBI Taxonomy" id="1000565"/>
    <lineage>
        <taxon>Bacteria</taxon>
        <taxon>Pseudomonadati</taxon>
        <taxon>Pseudomonadota</taxon>
        <taxon>Betaproteobacteria</taxon>
        <taxon>Nitrosomonadales</taxon>
        <taxon>Sterolibacteriaceae</taxon>
        <taxon>Methyloversatilis</taxon>
    </lineage>
</organism>
<comment type="caution">
    <text evidence="6">The sequence shown here is derived from an EMBL/GenBank/DDBJ whole genome shotgun (WGS) entry which is preliminary data.</text>
</comment>
<evidence type="ECO:0000256" key="4">
    <source>
        <dbReference type="ARBA" id="ARBA00023163"/>
    </source>
</evidence>
<dbReference type="Proteomes" id="UP000005019">
    <property type="component" value="Unassembled WGS sequence"/>
</dbReference>
<dbReference type="GO" id="GO:0003700">
    <property type="term" value="F:DNA-binding transcription factor activity"/>
    <property type="evidence" value="ECO:0007669"/>
    <property type="project" value="InterPro"/>
</dbReference>
<name>F5R9X5_METUF</name>
<dbReference type="Gene3D" id="1.10.10.10">
    <property type="entry name" value="Winged helix-like DNA-binding domain superfamily/Winged helix DNA-binding domain"/>
    <property type="match status" value="1"/>
</dbReference>
<dbReference type="InterPro" id="IPR058163">
    <property type="entry name" value="LysR-type_TF_proteobact-type"/>
</dbReference>
<sequence length="303" mass="32413">MDTLKAMRTFVTIAEHGSLTAAARLLDSSLPAVVRTLAALEAHLGVRLMNRTTRRLALTDEGRSYLESCRGVLSAVQDAEEALKEGAAEPSGPITLTAPVQFGQMHVAPAVTRFALRYPKVKLRVLLHDRVVNLLEEGVDVGVRIGALDDSGLIAQPLGHIRRVVVASPALLAARGEPAHPDALRGAPCVRFTGAASLSWSFQVNGRALQVPVGGNLEFNHIAPAVDACAAGAGFGLFLCYQVRPHLASGALRVVLRDFEPPPRPVSLIYPHARLLPGRTRLLVEWLKHEIVEGGTAFAPDPD</sequence>
<dbReference type="Gene3D" id="3.40.190.290">
    <property type="match status" value="1"/>
</dbReference>
<dbReference type="eggNOG" id="COG0583">
    <property type="taxonomic scope" value="Bacteria"/>
</dbReference>
<dbReference type="STRING" id="1000565.METUNv1_01051"/>
<dbReference type="GO" id="GO:0043565">
    <property type="term" value="F:sequence-specific DNA binding"/>
    <property type="evidence" value="ECO:0007669"/>
    <property type="project" value="TreeGrafter"/>
</dbReference>
<feature type="domain" description="HTH lysR-type" evidence="5">
    <location>
        <begin position="1"/>
        <end position="59"/>
    </location>
</feature>
<dbReference type="InterPro" id="IPR005119">
    <property type="entry name" value="LysR_subst-bd"/>
</dbReference>
<protein>
    <submittedName>
        <fullName evidence="6">Transcriptional regulator, LysR family</fullName>
    </submittedName>
</protein>
<comment type="similarity">
    <text evidence="1">Belongs to the LysR transcriptional regulatory family.</text>
</comment>
<evidence type="ECO:0000256" key="1">
    <source>
        <dbReference type="ARBA" id="ARBA00009437"/>
    </source>
</evidence>
<gene>
    <name evidence="6" type="ORF">METUNv1_01051</name>
</gene>
<accession>F5R9X5</accession>
<keyword evidence="2" id="KW-0805">Transcription regulation</keyword>
<dbReference type="EMBL" id="AFHG01000033">
    <property type="protein sequence ID" value="EGK72641.1"/>
    <property type="molecule type" value="Genomic_DNA"/>
</dbReference>
<evidence type="ECO:0000313" key="7">
    <source>
        <dbReference type="Proteomes" id="UP000005019"/>
    </source>
</evidence>
<dbReference type="InterPro" id="IPR036388">
    <property type="entry name" value="WH-like_DNA-bd_sf"/>
</dbReference>
<dbReference type="RefSeq" id="WP_008059541.1">
    <property type="nucleotide sequence ID" value="NZ_AFHG01000033.1"/>
</dbReference>
<keyword evidence="3" id="KW-0238">DNA-binding</keyword>
<keyword evidence="7" id="KW-1185">Reference proteome</keyword>
<dbReference type="Pfam" id="PF00126">
    <property type="entry name" value="HTH_1"/>
    <property type="match status" value="1"/>
</dbReference>
<dbReference type="OrthoDB" id="8705920at2"/>
<evidence type="ECO:0000256" key="2">
    <source>
        <dbReference type="ARBA" id="ARBA00023015"/>
    </source>
</evidence>
<evidence type="ECO:0000256" key="3">
    <source>
        <dbReference type="ARBA" id="ARBA00023125"/>
    </source>
</evidence>
<dbReference type="AlphaFoldDB" id="F5R9X5"/>
<dbReference type="CDD" id="cd08471">
    <property type="entry name" value="PBP2_CrgA_like_2"/>
    <property type="match status" value="1"/>
</dbReference>
<dbReference type="InterPro" id="IPR000847">
    <property type="entry name" value="LysR_HTH_N"/>
</dbReference>
<reference evidence="6 7" key="1">
    <citation type="journal article" date="2011" name="J. Bacteriol.">
        <title>Genome sequence of Methyloversatilis universalis FAM5T, a methylotrophic representative of the order Rhodocyclales.</title>
        <authorList>
            <person name="Kittichotirat W."/>
            <person name="Good N.M."/>
            <person name="Hall R."/>
            <person name="Bringel F."/>
            <person name="Lajus A."/>
            <person name="Medigue C."/>
            <person name="Smalley N.E."/>
            <person name="Beck D."/>
            <person name="Bumgarner R."/>
            <person name="Vuilleumier S."/>
            <person name="Kalyuzhnaya M.G."/>
        </authorList>
    </citation>
    <scope>NUCLEOTIDE SEQUENCE [LARGE SCALE GENOMIC DNA]</scope>
    <source>
        <strain evidence="7">ATCC BAA-1314 / JCM 13912 / FAM5</strain>
    </source>
</reference>
<evidence type="ECO:0000313" key="6">
    <source>
        <dbReference type="EMBL" id="EGK72641.1"/>
    </source>
</evidence>
<evidence type="ECO:0000259" key="5">
    <source>
        <dbReference type="PROSITE" id="PS50931"/>
    </source>
</evidence>
<dbReference type="SUPFAM" id="SSF46785">
    <property type="entry name" value="Winged helix' DNA-binding domain"/>
    <property type="match status" value="1"/>
</dbReference>
<dbReference type="Pfam" id="PF03466">
    <property type="entry name" value="LysR_substrate"/>
    <property type="match status" value="1"/>
</dbReference>
<dbReference type="InterPro" id="IPR036390">
    <property type="entry name" value="WH_DNA-bd_sf"/>
</dbReference>
<dbReference type="GO" id="GO:0006351">
    <property type="term" value="P:DNA-templated transcription"/>
    <property type="evidence" value="ECO:0007669"/>
    <property type="project" value="TreeGrafter"/>
</dbReference>
<dbReference type="PROSITE" id="PS50931">
    <property type="entry name" value="HTH_LYSR"/>
    <property type="match status" value="1"/>
</dbReference>
<dbReference type="SUPFAM" id="SSF53850">
    <property type="entry name" value="Periplasmic binding protein-like II"/>
    <property type="match status" value="1"/>
</dbReference>
<dbReference type="PANTHER" id="PTHR30537">
    <property type="entry name" value="HTH-TYPE TRANSCRIPTIONAL REGULATOR"/>
    <property type="match status" value="1"/>
</dbReference>